<keyword evidence="2" id="KW-1185">Reference proteome</keyword>
<reference evidence="1 2" key="1">
    <citation type="journal article" date="2017" name="Syst. Appl. Microbiol.">
        <title>Lebetimonas natsushimae sp. nov., a novel strictly anaerobic, moderately thermophilic chemoautotroph isolated from a deep-sea hydrothermal vent polychaete nest in the Mid-Okinawa Trough.</title>
        <authorList>
            <person name="Nagata R."/>
            <person name="Takaki Y."/>
            <person name="Tame A."/>
            <person name="Nunoura T."/>
            <person name="Muto H."/>
            <person name="Mino S."/>
            <person name="Sawayama S."/>
            <person name="Takai K."/>
            <person name="Nakagawa S."/>
        </authorList>
    </citation>
    <scope>NUCLEOTIDE SEQUENCE [LARGE SCALE GENOMIC DNA]</scope>
    <source>
        <strain evidence="1 2">HS1857</strain>
    </source>
</reference>
<evidence type="ECO:0000313" key="1">
    <source>
        <dbReference type="EMBL" id="GAX87114.1"/>
    </source>
</evidence>
<name>A0A292YCY6_9BACT</name>
<proteinExistence type="predicted"/>
<dbReference type="EMBL" id="BDME01000001">
    <property type="protein sequence ID" value="GAX87114.1"/>
    <property type="molecule type" value="Genomic_DNA"/>
</dbReference>
<accession>A0A292YCY6</accession>
<evidence type="ECO:0000313" key="2">
    <source>
        <dbReference type="Proteomes" id="UP000217944"/>
    </source>
</evidence>
<dbReference type="OrthoDB" id="9932920at2"/>
<gene>
    <name evidence="1" type="ORF">LNAT_P0409</name>
</gene>
<protein>
    <submittedName>
        <fullName evidence="1">Uncharacterized protein</fullName>
    </submittedName>
</protein>
<sequence length="101" mass="12495">MNIENILKLDQKALKIIADANNEISVMYEQWEKEKKEIFRSFQENIKRYEKFLQKQMKKEIENYKNKISKKYEKKLNFLNFDEKKQSNKIFENIKEELCLH</sequence>
<comment type="caution">
    <text evidence="1">The sequence shown here is derived from an EMBL/GenBank/DDBJ whole genome shotgun (WGS) entry which is preliminary data.</text>
</comment>
<dbReference type="Proteomes" id="UP000217944">
    <property type="component" value="Unassembled WGS sequence"/>
</dbReference>
<organism evidence="1 2">
    <name type="scientific">Lebetimonas natsushimae</name>
    <dbReference type="NCBI Taxonomy" id="1936991"/>
    <lineage>
        <taxon>Bacteria</taxon>
        <taxon>Pseudomonadati</taxon>
        <taxon>Campylobacterota</taxon>
        <taxon>Epsilonproteobacteria</taxon>
        <taxon>Nautiliales</taxon>
        <taxon>Nautiliaceae</taxon>
        <taxon>Lebetimonas</taxon>
    </lineage>
</organism>
<dbReference type="AlphaFoldDB" id="A0A292YCY6"/>
<dbReference type="RefSeq" id="WP_096258269.1">
    <property type="nucleotide sequence ID" value="NZ_BDME01000001.1"/>
</dbReference>